<organism evidence="6 7">
    <name type="scientific">Aequorivita soesokkakensis</name>
    <dbReference type="NCBI Taxonomy" id="1385699"/>
    <lineage>
        <taxon>Bacteria</taxon>
        <taxon>Pseudomonadati</taxon>
        <taxon>Bacteroidota</taxon>
        <taxon>Flavobacteriia</taxon>
        <taxon>Flavobacteriales</taxon>
        <taxon>Flavobacteriaceae</taxon>
        <taxon>Aequorivita</taxon>
    </lineage>
</organism>
<keyword evidence="7" id="KW-1185">Reference proteome</keyword>
<dbReference type="InterPro" id="IPR051259">
    <property type="entry name" value="rRNA_Methyltransferase"/>
</dbReference>
<dbReference type="InterPro" id="IPR029028">
    <property type="entry name" value="Alpha/beta_knot_MTases"/>
</dbReference>
<dbReference type="GO" id="GO:0032259">
    <property type="term" value="P:methylation"/>
    <property type="evidence" value="ECO:0007669"/>
    <property type="project" value="UniProtKB-KW"/>
</dbReference>
<dbReference type="OrthoDB" id="9785673at2"/>
<name>A0A1A9LFL5_9FLAO</name>
<dbReference type="InterPro" id="IPR029064">
    <property type="entry name" value="Ribosomal_eL30-like_sf"/>
</dbReference>
<dbReference type="PANTHER" id="PTHR43191">
    <property type="entry name" value="RRNA METHYLTRANSFERASE 3"/>
    <property type="match status" value="1"/>
</dbReference>
<dbReference type="SUPFAM" id="SSF75217">
    <property type="entry name" value="alpha/beta knot"/>
    <property type="match status" value="1"/>
</dbReference>
<sequence>MLVSKSQTKLITSLQQKKYRDQTGLFVGEGPKVIAELLQEGLKLQSLFTTDASKISAENHFHSTEAELKKISFLKTANTSLAVFEIPKPKPLQDSGLMVALDAVRDPGNLGTIIRLCDWFGVQQLLCSKDTTDCFNPKVVQATMGSLARVQIHYLSLSEYFEKTELPIYGGFMEGKNVYSEKLPKDGIVVMGNEANGISEEIIQKITHKINIPRFGKTQKTESLNVATATAILLSEFRRFTEM</sequence>
<evidence type="ECO:0000313" key="7">
    <source>
        <dbReference type="Proteomes" id="UP000077552"/>
    </source>
</evidence>
<dbReference type="GO" id="GO:0003723">
    <property type="term" value="F:RNA binding"/>
    <property type="evidence" value="ECO:0007669"/>
    <property type="project" value="InterPro"/>
</dbReference>
<dbReference type="CDD" id="cd18109">
    <property type="entry name" value="SpoU-like_RNA-MTase"/>
    <property type="match status" value="1"/>
</dbReference>
<feature type="domain" description="MRM3-like substrate binding" evidence="5">
    <location>
        <begin position="7"/>
        <end position="77"/>
    </location>
</feature>
<reference evidence="6 7" key="1">
    <citation type="submission" date="2016-05" db="EMBL/GenBank/DDBJ databases">
        <title>Genome sequencing of Vitellibacter soesokkakensis RSSK-12.</title>
        <authorList>
            <person name="Thevarajoo S."/>
            <person name="Selvaratnam C."/>
            <person name="Goh K.M."/>
            <person name="Chan K.-G."/>
            <person name="Chong C.S."/>
        </authorList>
    </citation>
    <scope>NUCLEOTIDE SEQUENCE [LARGE SCALE GENOMIC DNA]</scope>
    <source>
        <strain evidence="6 7">RSSK-12</strain>
    </source>
</reference>
<dbReference type="STRING" id="1385699.A7A78_09835"/>
<dbReference type="GO" id="GO:0008173">
    <property type="term" value="F:RNA methyltransferase activity"/>
    <property type="evidence" value="ECO:0007669"/>
    <property type="project" value="InterPro"/>
</dbReference>
<dbReference type="Proteomes" id="UP000077552">
    <property type="component" value="Unassembled WGS sequence"/>
</dbReference>
<evidence type="ECO:0000256" key="1">
    <source>
        <dbReference type="ARBA" id="ARBA00007228"/>
    </source>
</evidence>
<dbReference type="GO" id="GO:0006396">
    <property type="term" value="P:RNA processing"/>
    <property type="evidence" value="ECO:0007669"/>
    <property type="project" value="InterPro"/>
</dbReference>
<keyword evidence="3 6" id="KW-0808">Transferase</keyword>
<dbReference type="InterPro" id="IPR001537">
    <property type="entry name" value="SpoU_MeTrfase"/>
</dbReference>
<evidence type="ECO:0000259" key="5">
    <source>
        <dbReference type="Pfam" id="PF22435"/>
    </source>
</evidence>
<dbReference type="Gene3D" id="3.30.1330.30">
    <property type="match status" value="1"/>
</dbReference>
<evidence type="ECO:0000313" key="6">
    <source>
        <dbReference type="EMBL" id="OAD92078.1"/>
    </source>
</evidence>
<accession>A0A1A9LFL5</accession>
<dbReference type="PANTHER" id="PTHR43191:SF2">
    <property type="entry name" value="RRNA METHYLTRANSFERASE 3, MITOCHONDRIAL"/>
    <property type="match status" value="1"/>
</dbReference>
<dbReference type="InterPro" id="IPR053888">
    <property type="entry name" value="MRM3-like_sub_bind"/>
</dbReference>
<feature type="domain" description="tRNA/rRNA methyltransferase SpoU type" evidence="4">
    <location>
        <begin position="97"/>
        <end position="234"/>
    </location>
</feature>
<evidence type="ECO:0000256" key="2">
    <source>
        <dbReference type="ARBA" id="ARBA00022603"/>
    </source>
</evidence>
<dbReference type="Pfam" id="PF22435">
    <property type="entry name" value="MRM3-like_sub_bind"/>
    <property type="match status" value="1"/>
</dbReference>
<keyword evidence="2 6" id="KW-0489">Methyltransferase</keyword>
<gene>
    <name evidence="6" type="ORF">A7A78_09835</name>
</gene>
<evidence type="ECO:0000256" key="3">
    <source>
        <dbReference type="ARBA" id="ARBA00022679"/>
    </source>
</evidence>
<proteinExistence type="inferred from homology"/>
<dbReference type="AlphaFoldDB" id="A0A1A9LFL5"/>
<dbReference type="InterPro" id="IPR029026">
    <property type="entry name" value="tRNA_m1G_MTases_N"/>
</dbReference>
<dbReference type="SUPFAM" id="SSF55315">
    <property type="entry name" value="L30e-like"/>
    <property type="match status" value="1"/>
</dbReference>
<protein>
    <submittedName>
        <fullName evidence="6">RNA methyltransferase</fullName>
    </submittedName>
</protein>
<dbReference type="EMBL" id="LXIE01000005">
    <property type="protein sequence ID" value="OAD92078.1"/>
    <property type="molecule type" value="Genomic_DNA"/>
</dbReference>
<dbReference type="Pfam" id="PF00588">
    <property type="entry name" value="SpoU_methylase"/>
    <property type="match status" value="1"/>
</dbReference>
<evidence type="ECO:0000259" key="4">
    <source>
        <dbReference type="Pfam" id="PF00588"/>
    </source>
</evidence>
<dbReference type="Gene3D" id="3.40.1280.10">
    <property type="match status" value="1"/>
</dbReference>
<comment type="similarity">
    <text evidence="1">Belongs to the class IV-like SAM-binding methyltransferase superfamily. RNA methyltransferase TrmH family.</text>
</comment>
<comment type="caution">
    <text evidence="6">The sequence shown here is derived from an EMBL/GenBank/DDBJ whole genome shotgun (WGS) entry which is preliminary data.</text>
</comment>